<dbReference type="InterPro" id="IPR005744">
    <property type="entry name" value="Hy-lIII"/>
</dbReference>
<dbReference type="GO" id="GO:0140911">
    <property type="term" value="F:pore-forming activity"/>
    <property type="evidence" value="ECO:0007669"/>
    <property type="project" value="InterPro"/>
</dbReference>
<evidence type="ECO:0000256" key="6">
    <source>
        <dbReference type="ARBA" id="ARBA00023136"/>
    </source>
</evidence>
<dbReference type="PANTHER" id="PTHR20855:SF3">
    <property type="entry name" value="LD03007P"/>
    <property type="match status" value="1"/>
</dbReference>
<dbReference type="Proteomes" id="UP000002209">
    <property type="component" value="Chromosome"/>
</dbReference>
<evidence type="ECO:0000256" key="1">
    <source>
        <dbReference type="ARBA" id="ARBA00004651"/>
    </source>
</evidence>
<evidence type="ECO:0000256" key="4">
    <source>
        <dbReference type="ARBA" id="ARBA00022692"/>
    </source>
</evidence>
<evidence type="ECO:0000256" key="7">
    <source>
        <dbReference type="PIRSR" id="PIRSR604254-1"/>
    </source>
</evidence>
<evidence type="ECO:0000256" key="2">
    <source>
        <dbReference type="ARBA" id="ARBA00008488"/>
    </source>
</evidence>
<evidence type="ECO:0000313" key="10">
    <source>
        <dbReference type="Proteomes" id="UP000002209"/>
    </source>
</evidence>
<keyword evidence="10" id="KW-1185">Reference proteome</keyword>
<dbReference type="InterPro" id="IPR004254">
    <property type="entry name" value="AdipoR/HlyIII-related"/>
</dbReference>
<dbReference type="EMBL" id="AP009153">
    <property type="protein sequence ID" value="BAH40654.1"/>
    <property type="molecule type" value="Genomic_DNA"/>
</dbReference>
<reference evidence="10" key="1">
    <citation type="submission" date="2006-03" db="EMBL/GenBank/DDBJ databases">
        <title>Complete genome sequence of Gemmatimonas aurantiaca T-27 that represents a novel phylum Gemmatimonadetes.</title>
        <authorList>
            <person name="Takasaki K."/>
            <person name="Ichikawa N."/>
            <person name="Miura H."/>
            <person name="Matsushita S."/>
            <person name="Watanabe Y."/>
            <person name="Oguchi A."/>
            <person name="Ankai A."/>
            <person name="Yashiro I."/>
            <person name="Takahashi M."/>
            <person name="Terui Y."/>
            <person name="Fukui S."/>
            <person name="Yokoyama H."/>
            <person name="Tanikawa S."/>
            <person name="Hanada S."/>
            <person name="Kamagata Y."/>
            <person name="Fujita N."/>
        </authorList>
    </citation>
    <scope>NUCLEOTIDE SEQUENCE [LARGE SCALE GENOMIC DNA]</scope>
    <source>
        <strain evidence="10">T-27 / DSM 14586 / JCM 11422 / NBRC 100505</strain>
    </source>
</reference>
<feature type="binding site" evidence="7">
    <location>
        <position position="72"/>
    </location>
    <ligand>
        <name>Zn(2+)</name>
        <dbReference type="ChEBI" id="CHEBI:29105"/>
    </ligand>
</feature>
<comment type="similarity">
    <text evidence="2">Belongs to the UPF0073 (Hly-III) family.</text>
</comment>
<keyword evidence="3" id="KW-1003">Cell membrane</keyword>
<dbReference type="eggNOG" id="COG1272">
    <property type="taxonomic scope" value="Bacteria"/>
</dbReference>
<dbReference type="GO" id="GO:0005886">
    <property type="term" value="C:plasma membrane"/>
    <property type="evidence" value="ECO:0007669"/>
    <property type="project" value="UniProtKB-SubCell"/>
</dbReference>
<dbReference type="Pfam" id="PF03006">
    <property type="entry name" value="HlyIII"/>
    <property type="match status" value="1"/>
</dbReference>
<feature type="binding site" evidence="7">
    <location>
        <position position="199"/>
    </location>
    <ligand>
        <name>Zn(2+)</name>
        <dbReference type="ChEBI" id="CHEBI:29105"/>
    </ligand>
</feature>
<dbReference type="PANTHER" id="PTHR20855">
    <property type="entry name" value="ADIPOR/PROGESTIN RECEPTOR-RELATED"/>
    <property type="match status" value="1"/>
</dbReference>
<dbReference type="HOGENOM" id="CLU_051078_1_0_0"/>
<feature type="transmembrane region" description="Helical" evidence="8">
    <location>
        <begin position="167"/>
        <end position="187"/>
    </location>
</feature>
<feature type="transmembrane region" description="Helical" evidence="8">
    <location>
        <begin position="89"/>
        <end position="107"/>
    </location>
</feature>
<dbReference type="RefSeq" id="WP_015895423.1">
    <property type="nucleotide sequence ID" value="NC_012489.1"/>
</dbReference>
<feature type="transmembrane region" description="Helical" evidence="8">
    <location>
        <begin position="21"/>
        <end position="43"/>
    </location>
</feature>
<evidence type="ECO:0000256" key="3">
    <source>
        <dbReference type="ARBA" id="ARBA00022475"/>
    </source>
</evidence>
<keyword evidence="7" id="KW-0479">Metal-binding</keyword>
<feature type="transmembrane region" description="Helical" evidence="8">
    <location>
        <begin position="113"/>
        <end position="132"/>
    </location>
</feature>
<dbReference type="STRING" id="379066.GAU_3612"/>
<evidence type="ECO:0000313" key="9">
    <source>
        <dbReference type="EMBL" id="BAH40654.1"/>
    </source>
</evidence>
<gene>
    <name evidence="9" type="ordered locus">GAU_3612</name>
</gene>
<feature type="transmembrane region" description="Helical" evidence="8">
    <location>
        <begin position="144"/>
        <end position="161"/>
    </location>
</feature>
<protein>
    <submittedName>
        <fullName evidence="9">Putative hemolysin III</fullName>
    </submittedName>
</protein>
<feature type="transmembrane region" description="Helical" evidence="8">
    <location>
        <begin position="199"/>
        <end position="219"/>
    </location>
</feature>
<proteinExistence type="inferred from homology"/>
<feature type="binding site" evidence="7">
    <location>
        <position position="195"/>
    </location>
    <ligand>
        <name>Zn(2+)</name>
        <dbReference type="ChEBI" id="CHEBI:29105"/>
    </ligand>
</feature>
<evidence type="ECO:0000256" key="5">
    <source>
        <dbReference type="ARBA" id="ARBA00022989"/>
    </source>
</evidence>
<keyword evidence="6 8" id="KW-0472">Membrane</keyword>
<organism evidence="9 10">
    <name type="scientific">Gemmatimonas aurantiaca (strain DSM 14586 / JCM 11422 / NBRC 100505 / T-27)</name>
    <dbReference type="NCBI Taxonomy" id="379066"/>
    <lineage>
        <taxon>Bacteria</taxon>
        <taxon>Pseudomonadati</taxon>
        <taxon>Gemmatimonadota</taxon>
        <taxon>Gemmatimonadia</taxon>
        <taxon>Gemmatimonadales</taxon>
        <taxon>Gemmatimonadaceae</taxon>
        <taxon>Gemmatimonas</taxon>
    </lineage>
</organism>
<comment type="subcellular location">
    <subcellularLocation>
        <location evidence="1">Cell membrane</location>
        <topology evidence="1">Multi-pass membrane protein</topology>
    </subcellularLocation>
</comment>
<dbReference type="KEGG" id="gau:GAU_3612"/>
<keyword evidence="4 8" id="KW-0812">Transmembrane</keyword>
<feature type="transmembrane region" description="Helical" evidence="8">
    <location>
        <begin position="49"/>
        <end position="68"/>
    </location>
</feature>
<sequence>MNAGSRALTRQAGPREELANALTHGAGLVASLIGLPFLVIAAAARGERVALIGACVFGATLIALYAASTAYHAVSTPTIKQRLRVLDHAAIYLLIAGTYTPFTLGVLRGTWGWTLFGIVWTLAAIGVLFKVIVGSGRFAKLSTLLYIAMGWLVIVAIKPLVLAIDTAGLVLLAAGGLLYTVGVIFYVDKRRAWTHPVWHLFVLGGSVCHYFAVLNHASLVR</sequence>
<dbReference type="AlphaFoldDB" id="C1ADS7"/>
<dbReference type="NCBIfam" id="TIGR01065">
    <property type="entry name" value="hlyIII"/>
    <property type="match status" value="1"/>
</dbReference>
<evidence type="ECO:0000256" key="8">
    <source>
        <dbReference type="SAM" id="Phobius"/>
    </source>
</evidence>
<name>C1ADS7_GEMAT</name>
<accession>C1ADS7</accession>
<dbReference type="GO" id="GO:0046872">
    <property type="term" value="F:metal ion binding"/>
    <property type="evidence" value="ECO:0007669"/>
    <property type="project" value="UniProtKB-KW"/>
</dbReference>
<keyword evidence="5 8" id="KW-1133">Transmembrane helix</keyword>
<keyword evidence="7" id="KW-0862">Zinc</keyword>